<dbReference type="Gene3D" id="3.90.1570.10">
    <property type="entry name" value="tt1808, chain A"/>
    <property type="match status" value="1"/>
</dbReference>
<evidence type="ECO:0000259" key="1">
    <source>
        <dbReference type="Pfam" id="PF05685"/>
    </source>
</evidence>
<keyword evidence="3" id="KW-1185">Reference proteome</keyword>
<keyword evidence="2" id="KW-0255">Endonuclease</keyword>
<dbReference type="InterPro" id="IPR012296">
    <property type="entry name" value="Nuclease_put_TT1808"/>
</dbReference>
<dbReference type="Proteomes" id="UP001223520">
    <property type="component" value="Chromosome"/>
</dbReference>
<feature type="domain" description="Putative restriction endonuclease" evidence="1">
    <location>
        <begin position="11"/>
        <end position="201"/>
    </location>
</feature>
<dbReference type="InterPro" id="IPR008538">
    <property type="entry name" value="Uma2"/>
</dbReference>
<dbReference type="EMBL" id="CP124543">
    <property type="protein sequence ID" value="WGV27322.1"/>
    <property type="molecule type" value="Genomic_DNA"/>
</dbReference>
<evidence type="ECO:0000313" key="3">
    <source>
        <dbReference type="Proteomes" id="UP001223520"/>
    </source>
</evidence>
<keyword evidence="2" id="KW-0540">Nuclease</keyword>
<dbReference type="GO" id="GO:0004519">
    <property type="term" value="F:endonuclease activity"/>
    <property type="evidence" value="ECO:0007669"/>
    <property type="project" value="UniProtKB-KW"/>
</dbReference>
<dbReference type="PANTHER" id="PTHR34107:SF2">
    <property type="entry name" value="SLL0888 PROTEIN"/>
    <property type="match status" value="1"/>
</dbReference>
<dbReference type="RefSeq" id="WP_281484560.1">
    <property type="nucleotide sequence ID" value="NZ_CP124543.1"/>
</dbReference>
<dbReference type="SUPFAM" id="SSF52980">
    <property type="entry name" value="Restriction endonuclease-like"/>
    <property type="match status" value="1"/>
</dbReference>
<dbReference type="KEGG" id="hbq:QI031_07480"/>
<dbReference type="PANTHER" id="PTHR34107">
    <property type="entry name" value="SLL0198 PROTEIN-RELATED"/>
    <property type="match status" value="1"/>
</dbReference>
<sequence length="212" mass="24324">MTQALRKLVTFDEFITWYPENSQRRYELYDGVIFEMPPPTGDHEEVVGFLTLEISAEIKRLKLPYFIPKTAFIKPLSGESAYSPDVLILNRPNLVHEPLWKKESTVSQTASIPLVIEVVSTNWRDDYLKKAADYETVGILEYWIIDYAALGGRRFIGNPKQPTISIYSLVEGEYQVRQFRSGDNSGERIQSSIFPELKLTAEEIFQAGNLPR</sequence>
<dbReference type="AlphaFoldDB" id="A0AAJ6NVD4"/>
<organism evidence="2 3">
    <name type="scientific">Halotia branconii CENA392</name>
    <dbReference type="NCBI Taxonomy" id="1539056"/>
    <lineage>
        <taxon>Bacteria</taxon>
        <taxon>Bacillati</taxon>
        <taxon>Cyanobacteriota</taxon>
        <taxon>Cyanophyceae</taxon>
        <taxon>Nostocales</taxon>
        <taxon>Nodulariaceae</taxon>
        <taxon>Halotia</taxon>
    </lineage>
</organism>
<name>A0AAJ6NVD4_9CYAN</name>
<dbReference type="CDD" id="cd06260">
    <property type="entry name" value="DUF820-like"/>
    <property type="match status" value="1"/>
</dbReference>
<keyword evidence="2" id="KW-0378">Hydrolase</keyword>
<dbReference type="Pfam" id="PF05685">
    <property type="entry name" value="Uma2"/>
    <property type="match status" value="1"/>
</dbReference>
<protein>
    <submittedName>
        <fullName evidence="2">Uma2 family endonuclease</fullName>
    </submittedName>
</protein>
<accession>A0AAJ6NVD4</accession>
<gene>
    <name evidence="2" type="ORF">QI031_07480</name>
</gene>
<dbReference type="InterPro" id="IPR011335">
    <property type="entry name" value="Restrct_endonuc-II-like"/>
</dbReference>
<reference evidence="2 3" key="1">
    <citation type="journal article" date="2023" name="Limnol Oceanogr Lett">
        <title>Environmental adaptations by the intertidal Antarctic cyanobacterium Halotia branconii CENA392 as revealed using long-read genome sequencing.</title>
        <authorList>
            <person name="Dextro R.B."/>
            <person name="Delbaje E."/>
            <person name="Freitas P.N.N."/>
            <person name="Geraldes V."/>
            <person name="Pinto E."/>
            <person name="Long P.F."/>
            <person name="Fiore M.F."/>
        </authorList>
    </citation>
    <scope>NUCLEOTIDE SEQUENCE [LARGE SCALE GENOMIC DNA]</scope>
    <source>
        <strain evidence="2 3">CENA392</strain>
    </source>
</reference>
<proteinExistence type="predicted"/>
<evidence type="ECO:0000313" key="2">
    <source>
        <dbReference type="EMBL" id="WGV27322.1"/>
    </source>
</evidence>